<dbReference type="PANTHER" id="PTHR44436">
    <property type="entry name" value="F-BOX/WD REPEAT-CONTAINING PROTEIN 2"/>
    <property type="match status" value="1"/>
</dbReference>
<dbReference type="SMART" id="SM00320">
    <property type="entry name" value="WD40"/>
    <property type="match status" value="6"/>
</dbReference>
<keyword evidence="2" id="KW-0677">Repeat</keyword>
<gene>
    <name evidence="4" type="ORF">H6P81_003359</name>
</gene>
<feature type="domain" description="F-box" evidence="3">
    <location>
        <begin position="15"/>
        <end position="61"/>
    </location>
</feature>
<dbReference type="AlphaFoldDB" id="A0AAV7FG83"/>
<reference evidence="4 5" key="1">
    <citation type="submission" date="2021-07" db="EMBL/GenBank/DDBJ databases">
        <title>The Aristolochia fimbriata genome: insights into angiosperm evolution, floral development and chemical biosynthesis.</title>
        <authorList>
            <person name="Jiao Y."/>
        </authorList>
    </citation>
    <scope>NUCLEOTIDE SEQUENCE [LARGE SCALE GENOMIC DNA]</scope>
    <source>
        <strain evidence="4">IBCAS-2021</strain>
        <tissue evidence="4">Leaf</tissue>
    </source>
</reference>
<dbReference type="SUPFAM" id="SSF81383">
    <property type="entry name" value="F-box domain"/>
    <property type="match status" value="1"/>
</dbReference>
<dbReference type="InterPro" id="IPR001680">
    <property type="entry name" value="WD40_rpt"/>
</dbReference>
<evidence type="ECO:0000259" key="3">
    <source>
        <dbReference type="PROSITE" id="PS50181"/>
    </source>
</evidence>
<dbReference type="InterPro" id="IPR036322">
    <property type="entry name" value="WD40_repeat_dom_sf"/>
</dbReference>
<protein>
    <recommendedName>
        <fullName evidence="3">F-box domain-containing protein</fullName>
    </recommendedName>
</protein>
<dbReference type="Pfam" id="PF00400">
    <property type="entry name" value="WD40"/>
    <property type="match status" value="3"/>
</dbReference>
<keyword evidence="5" id="KW-1185">Reference proteome</keyword>
<evidence type="ECO:0000256" key="2">
    <source>
        <dbReference type="ARBA" id="ARBA00022737"/>
    </source>
</evidence>
<dbReference type="Gene3D" id="1.20.1280.50">
    <property type="match status" value="1"/>
</dbReference>
<dbReference type="InterPro" id="IPR015943">
    <property type="entry name" value="WD40/YVTN_repeat-like_dom_sf"/>
</dbReference>
<sequence>MEGKSRKRNSTTIPATPIHFLGPELLCTIFASLNHFDLVRCSGVCKSWNKIINSSNLFKELYCKQRLGSNVSVPSEKSLKEYLTNLAMEQHKVALVSGSVDLHQWNAHSVGVNQCRMKQSLIVTGGGDKVLRLWSSGSYNCLREYSVPLPDPLIDFDFDESKIVGLTEGRLCVWRHQGRRSIFPAKEGTFSRGLCMRYIDPEAAVGCGDGTVRVFDMYSQRCSRIIKKHSGSITCLALTDDHMIVSGSSLGSITVAGLSFDQRVGCLRPSTAPTGIRTISFNQNSYSVFAGSTNGYCHCWDLRTMKPLWEKRVSPNVIYSMHHMNSDQSALVVGGIDGVLRILNQKTGELLANYVADKSTASSNDPLAVTRRMTARKLTEDTLIDMVPRQMRPSITCVAVGMKKVVTTHNEKYVKIWKFD</sequence>
<proteinExistence type="predicted"/>
<evidence type="ECO:0000313" key="5">
    <source>
        <dbReference type="Proteomes" id="UP000825729"/>
    </source>
</evidence>
<dbReference type="InterPro" id="IPR042627">
    <property type="entry name" value="FBXW2"/>
</dbReference>
<dbReference type="Pfam" id="PF12937">
    <property type="entry name" value="F-box-like"/>
    <property type="match status" value="1"/>
</dbReference>
<comment type="caution">
    <text evidence="4">The sequence shown here is derived from an EMBL/GenBank/DDBJ whole genome shotgun (WGS) entry which is preliminary data.</text>
</comment>
<name>A0AAV7FG83_ARIFI</name>
<dbReference type="Proteomes" id="UP000825729">
    <property type="component" value="Unassembled WGS sequence"/>
</dbReference>
<dbReference type="InterPro" id="IPR001810">
    <property type="entry name" value="F-box_dom"/>
</dbReference>
<dbReference type="PANTHER" id="PTHR44436:SF1">
    <property type="entry name" value="F-BOX_WD REPEAT-CONTAINING PROTEIN 2"/>
    <property type="match status" value="1"/>
</dbReference>
<dbReference type="SMART" id="SM00256">
    <property type="entry name" value="FBOX"/>
    <property type="match status" value="1"/>
</dbReference>
<accession>A0AAV7FG83</accession>
<dbReference type="Gene3D" id="2.130.10.10">
    <property type="entry name" value="YVTN repeat-like/Quinoprotein amine dehydrogenase"/>
    <property type="match status" value="2"/>
</dbReference>
<dbReference type="InterPro" id="IPR036047">
    <property type="entry name" value="F-box-like_dom_sf"/>
</dbReference>
<evidence type="ECO:0000313" key="4">
    <source>
        <dbReference type="EMBL" id="KAG9458851.1"/>
    </source>
</evidence>
<dbReference type="PROSITE" id="PS50181">
    <property type="entry name" value="FBOX"/>
    <property type="match status" value="1"/>
</dbReference>
<dbReference type="EMBL" id="JAINDJ010000002">
    <property type="protein sequence ID" value="KAG9458851.1"/>
    <property type="molecule type" value="Genomic_DNA"/>
</dbReference>
<organism evidence="4 5">
    <name type="scientific">Aristolochia fimbriata</name>
    <name type="common">White veined hardy Dutchman's pipe vine</name>
    <dbReference type="NCBI Taxonomy" id="158543"/>
    <lineage>
        <taxon>Eukaryota</taxon>
        <taxon>Viridiplantae</taxon>
        <taxon>Streptophyta</taxon>
        <taxon>Embryophyta</taxon>
        <taxon>Tracheophyta</taxon>
        <taxon>Spermatophyta</taxon>
        <taxon>Magnoliopsida</taxon>
        <taxon>Magnoliidae</taxon>
        <taxon>Piperales</taxon>
        <taxon>Aristolochiaceae</taxon>
        <taxon>Aristolochia</taxon>
    </lineage>
</organism>
<dbReference type="SUPFAM" id="SSF50978">
    <property type="entry name" value="WD40 repeat-like"/>
    <property type="match status" value="1"/>
</dbReference>
<evidence type="ECO:0000256" key="1">
    <source>
        <dbReference type="ARBA" id="ARBA00022574"/>
    </source>
</evidence>
<keyword evidence="1" id="KW-0853">WD repeat</keyword>